<sequence>MSSNGLHKGDMTPIYIDLRRIISSPRTLRMTAQALCEIIIAKGLNDILDIPMLMKRKETKSYGARKAIEGVFTPGNTVLLIEDVVTSGESSREIAEALREEGLKVADSVAVLGRQQGAIEGLAKADINFYSALTMDLILDGMISKNEITVERKHEIVEHLKKPFKKA</sequence>
<protein>
    <submittedName>
        <fullName evidence="3">Pribosyltran domain-containing protein</fullName>
    </submittedName>
</protein>
<accession>A0A183FJK1</accession>
<dbReference type="AlphaFoldDB" id="A0A183FJK1"/>
<dbReference type="EMBL" id="UZAH01025836">
    <property type="protein sequence ID" value="VDO71342.1"/>
    <property type="molecule type" value="Genomic_DNA"/>
</dbReference>
<name>A0A183FJK1_HELPZ</name>
<dbReference type="Gene3D" id="3.40.50.2020">
    <property type="match status" value="1"/>
</dbReference>
<accession>A0A3P8BHC5</accession>
<dbReference type="SUPFAM" id="SSF53271">
    <property type="entry name" value="PRTase-like"/>
    <property type="match status" value="1"/>
</dbReference>
<dbReference type="GO" id="GO:0019856">
    <property type="term" value="P:pyrimidine nucleobase biosynthetic process"/>
    <property type="evidence" value="ECO:0007669"/>
    <property type="project" value="TreeGrafter"/>
</dbReference>
<proteinExistence type="predicted"/>
<evidence type="ECO:0000313" key="1">
    <source>
        <dbReference type="EMBL" id="VDO71342.1"/>
    </source>
</evidence>
<dbReference type="PANTHER" id="PTHR19278:SF33">
    <property type="entry name" value="OROTATE PHOSPHORIBOSYLTRANSFERASE"/>
    <property type="match status" value="1"/>
</dbReference>
<dbReference type="GO" id="GO:0006222">
    <property type="term" value="P:UMP biosynthetic process"/>
    <property type="evidence" value="ECO:0007669"/>
    <property type="project" value="TreeGrafter"/>
</dbReference>
<dbReference type="InterPro" id="IPR029057">
    <property type="entry name" value="PRTase-like"/>
</dbReference>
<organism evidence="2 3">
    <name type="scientific">Heligmosomoides polygyrus</name>
    <name type="common">Parasitic roundworm</name>
    <dbReference type="NCBI Taxonomy" id="6339"/>
    <lineage>
        <taxon>Eukaryota</taxon>
        <taxon>Metazoa</taxon>
        <taxon>Ecdysozoa</taxon>
        <taxon>Nematoda</taxon>
        <taxon>Chromadorea</taxon>
        <taxon>Rhabditida</taxon>
        <taxon>Rhabditina</taxon>
        <taxon>Rhabditomorpha</taxon>
        <taxon>Strongyloidea</taxon>
        <taxon>Heligmosomidae</taxon>
        <taxon>Heligmosomoides</taxon>
    </lineage>
</organism>
<dbReference type="CDD" id="cd06223">
    <property type="entry name" value="PRTases_typeI"/>
    <property type="match status" value="1"/>
</dbReference>
<dbReference type="GO" id="GO:0004588">
    <property type="term" value="F:orotate phosphoribosyltransferase activity"/>
    <property type="evidence" value="ECO:0007669"/>
    <property type="project" value="TreeGrafter"/>
</dbReference>
<evidence type="ECO:0000313" key="3">
    <source>
        <dbReference type="WBParaSite" id="HPBE_0000721001-mRNA-1"/>
    </source>
</evidence>
<dbReference type="PANTHER" id="PTHR19278">
    <property type="entry name" value="OROTATE PHOSPHORIBOSYLTRANSFERASE"/>
    <property type="match status" value="1"/>
</dbReference>
<keyword evidence="2" id="KW-1185">Reference proteome</keyword>
<evidence type="ECO:0000313" key="2">
    <source>
        <dbReference type="Proteomes" id="UP000050761"/>
    </source>
</evidence>
<dbReference type="WBParaSite" id="HPBE_0000721001-mRNA-1">
    <property type="protein sequence ID" value="HPBE_0000721001-mRNA-1"/>
    <property type="gene ID" value="HPBE_0000721001"/>
</dbReference>
<dbReference type="GO" id="GO:0004590">
    <property type="term" value="F:orotidine-5'-phosphate decarboxylase activity"/>
    <property type="evidence" value="ECO:0007669"/>
    <property type="project" value="TreeGrafter"/>
</dbReference>
<dbReference type="OrthoDB" id="10263753at2759"/>
<dbReference type="InterPro" id="IPR000836">
    <property type="entry name" value="PRTase_dom"/>
</dbReference>
<reference evidence="3" key="2">
    <citation type="submission" date="2019-09" db="UniProtKB">
        <authorList>
            <consortium name="WormBaseParasite"/>
        </authorList>
    </citation>
    <scope>IDENTIFICATION</scope>
</reference>
<reference evidence="1 2" key="1">
    <citation type="submission" date="2018-11" db="EMBL/GenBank/DDBJ databases">
        <authorList>
            <consortium name="Pathogen Informatics"/>
        </authorList>
    </citation>
    <scope>NUCLEOTIDE SEQUENCE [LARGE SCALE GENOMIC DNA]</scope>
</reference>
<gene>
    <name evidence="1" type="ORF">HPBE_LOCUS7211</name>
</gene>
<dbReference type="Proteomes" id="UP000050761">
    <property type="component" value="Unassembled WGS sequence"/>
</dbReference>